<sequence length="111" mass="12411">MNNNAISSKSISLKSKMNLDIKKCMLTVLVMSLVIFLLAPIIYLFVQAFLDKDGVFVGLQNFQEYLASESLLNSLKNTVFVSVISTVISLTLALVYAYALTRTKIKFKGFF</sequence>
<evidence type="ECO:0000256" key="1">
    <source>
        <dbReference type="ARBA" id="ARBA00004141"/>
    </source>
</evidence>
<feature type="domain" description="ABC transmembrane type-1" evidence="6">
    <location>
        <begin position="75"/>
        <end position="111"/>
    </location>
</feature>
<keyword evidence="2 5" id="KW-0812">Transmembrane</keyword>
<dbReference type="EMBL" id="UFWD01000003">
    <property type="protein sequence ID" value="SUY83573.1"/>
    <property type="molecule type" value="Genomic_DNA"/>
</dbReference>
<dbReference type="GO" id="GO:0055085">
    <property type="term" value="P:transmembrane transport"/>
    <property type="evidence" value="ECO:0007669"/>
    <property type="project" value="InterPro"/>
</dbReference>
<keyword evidence="4 5" id="KW-0472">Membrane</keyword>
<comment type="subcellular location">
    <subcellularLocation>
        <location evidence="1">Membrane</location>
        <topology evidence="1">Multi-pass membrane protein</topology>
    </subcellularLocation>
</comment>
<dbReference type="PANTHER" id="PTHR43496:SF1">
    <property type="entry name" value="POLYGALACTURONAN_RHAMNOGALACTURONAN TRANSPORT SYSTEM PERMEASE PROTEIN YTEP"/>
    <property type="match status" value="1"/>
</dbReference>
<evidence type="ECO:0000313" key="7">
    <source>
        <dbReference type="EMBL" id="SUY83573.1"/>
    </source>
</evidence>
<keyword evidence="3 5" id="KW-1133">Transmembrane helix</keyword>
<dbReference type="PROSITE" id="PS50928">
    <property type="entry name" value="ABC_TM1"/>
    <property type="match status" value="1"/>
</dbReference>
<evidence type="ECO:0000256" key="2">
    <source>
        <dbReference type="ARBA" id="ARBA00022692"/>
    </source>
</evidence>
<dbReference type="PANTHER" id="PTHR43496">
    <property type="entry name" value="PROTEIN LPLB"/>
    <property type="match status" value="1"/>
</dbReference>
<feature type="transmembrane region" description="Helical" evidence="5">
    <location>
        <begin position="79"/>
        <end position="99"/>
    </location>
</feature>
<accession>A0A381KLZ6</accession>
<evidence type="ECO:0000256" key="4">
    <source>
        <dbReference type="ARBA" id="ARBA00023136"/>
    </source>
</evidence>
<dbReference type="InterPro" id="IPR000515">
    <property type="entry name" value="MetI-like"/>
</dbReference>
<dbReference type="GO" id="GO:0016020">
    <property type="term" value="C:membrane"/>
    <property type="evidence" value="ECO:0007669"/>
    <property type="project" value="UniProtKB-SubCell"/>
</dbReference>
<proteinExistence type="predicted"/>
<name>A0A381KLZ6_CLODI</name>
<evidence type="ECO:0000256" key="5">
    <source>
        <dbReference type="SAM" id="Phobius"/>
    </source>
</evidence>
<protein>
    <submittedName>
        <fullName evidence="7">ABC transporter, permease protein</fullName>
    </submittedName>
</protein>
<evidence type="ECO:0000256" key="3">
    <source>
        <dbReference type="ARBA" id="ARBA00022989"/>
    </source>
</evidence>
<evidence type="ECO:0000259" key="6">
    <source>
        <dbReference type="PROSITE" id="PS50928"/>
    </source>
</evidence>
<feature type="transmembrane region" description="Helical" evidence="5">
    <location>
        <begin position="24"/>
        <end position="46"/>
    </location>
</feature>
<dbReference type="SUPFAM" id="SSF161098">
    <property type="entry name" value="MetI-like"/>
    <property type="match status" value="1"/>
</dbReference>
<organism evidence="7">
    <name type="scientific">Clostridioides difficile</name>
    <name type="common">Peptoclostridium difficile</name>
    <dbReference type="NCBI Taxonomy" id="1496"/>
    <lineage>
        <taxon>Bacteria</taxon>
        <taxon>Bacillati</taxon>
        <taxon>Bacillota</taxon>
        <taxon>Clostridia</taxon>
        <taxon>Peptostreptococcales</taxon>
        <taxon>Peptostreptococcaceae</taxon>
        <taxon>Clostridioides</taxon>
    </lineage>
</organism>
<dbReference type="AlphaFoldDB" id="A0A381KLZ6"/>
<dbReference type="Gene3D" id="1.10.3720.10">
    <property type="entry name" value="MetI-like"/>
    <property type="match status" value="1"/>
</dbReference>
<dbReference type="InterPro" id="IPR035906">
    <property type="entry name" value="MetI-like_sf"/>
</dbReference>
<gene>
    <name evidence="7" type="ORF">NCTC13307_04703</name>
</gene>
<reference evidence="7" key="1">
    <citation type="submission" date="2018-06" db="EMBL/GenBank/DDBJ databases">
        <authorList>
            <consortium name="Pathogen Informatics"/>
            <person name="Doyle S."/>
        </authorList>
    </citation>
    <scope>NUCLEOTIDE SEQUENCE</scope>
    <source>
        <strain evidence="7">NCTC13307</strain>
    </source>
</reference>